<reference evidence="1" key="1">
    <citation type="submission" date="2017-07" db="EMBL/GenBank/DDBJ databases">
        <authorList>
            <person name="Mikheyev A."/>
            <person name="Grau M."/>
        </authorList>
    </citation>
    <scope>NUCLEOTIDE SEQUENCE</scope>
    <source>
        <tissue evidence="1">Venom_gland</tissue>
    </source>
</reference>
<reference evidence="1" key="2">
    <citation type="submission" date="2017-12" db="EMBL/GenBank/DDBJ databases">
        <title>Coralsnake Venomics: Analyses of Venom Gland Transcriptomes and Proteomes of Six Brazilian Taxa.</title>
        <authorList>
            <person name="Aird S.D."/>
            <person name="Jorge da Silva N."/>
            <person name="Qiu L."/>
            <person name="Villar-Briones A."/>
            <person name="Aparecida-Saddi V."/>
            <person name="Campos-Telles M.P."/>
            <person name="Grau M."/>
            <person name="Mikheyev A.S."/>
        </authorList>
    </citation>
    <scope>NUCLEOTIDE SEQUENCE</scope>
    <source>
        <tissue evidence="1">Venom_gland</tissue>
    </source>
</reference>
<dbReference type="AlphaFoldDB" id="A0A2H6NFF0"/>
<accession>A0A2H6NFF0</accession>
<sequence length="155" mass="18632">MAEELGLKNIWSERNPDKKQCTYYSAPHTSWSRLDMLWTNVEIEHNIKEIETNTWANHNPIKIIWKGLKKNRMLNKEILKEKECVKMMEKELEFFLKENKKQQTSIPNLWDTTKAYIRGLAISYNTRRYKEKKGEQSKLLDTLKELEKNIRKNTT</sequence>
<name>A0A2H6NFF0_9SAUR</name>
<evidence type="ECO:0000313" key="1">
    <source>
        <dbReference type="EMBL" id="LAA31359.1"/>
    </source>
</evidence>
<evidence type="ECO:0008006" key="2">
    <source>
        <dbReference type="Google" id="ProtNLM"/>
    </source>
</evidence>
<proteinExistence type="predicted"/>
<dbReference type="InterPro" id="IPR036691">
    <property type="entry name" value="Endo/exonu/phosph_ase_sf"/>
</dbReference>
<organism evidence="1">
    <name type="scientific">Micrurus carvalhoi</name>
    <dbReference type="NCBI Taxonomy" id="3147026"/>
    <lineage>
        <taxon>Eukaryota</taxon>
        <taxon>Metazoa</taxon>
        <taxon>Chordata</taxon>
        <taxon>Craniata</taxon>
        <taxon>Vertebrata</taxon>
        <taxon>Euteleostomi</taxon>
        <taxon>Lepidosauria</taxon>
        <taxon>Squamata</taxon>
        <taxon>Bifurcata</taxon>
        <taxon>Unidentata</taxon>
        <taxon>Episquamata</taxon>
        <taxon>Toxicofera</taxon>
        <taxon>Serpentes</taxon>
        <taxon>Colubroidea</taxon>
        <taxon>Elapidae</taxon>
        <taxon>Elapinae</taxon>
        <taxon>Micrurus</taxon>
    </lineage>
</organism>
<protein>
    <recommendedName>
        <fullName evidence="2">Endonuclease/exonuclease/phosphatase domain-containing protein</fullName>
    </recommendedName>
</protein>
<dbReference type="Gene3D" id="3.60.10.10">
    <property type="entry name" value="Endonuclease/exonuclease/phosphatase"/>
    <property type="match status" value="1"/>
</dbReference>
<dbReference type="EMBL" id="IACI01095620">
    <property type="protein sequence ID" value="LAA31359.1"/>
    <property type="molecule type" value="Transcribed_RNA"/>
</dbReference>